<name>A0AAN6TEM6_9PEZI</name>
<dbReference type="Pfam" id="PF04479">
    <property type="entry name" value="RTA1"/>
    <property type="match status" value="2"/>
</dbReference>
<dbReference type="EMBL" id="MU853341">
    <property type="protein sequence ID" value="KAK4112675.1"/>
    <property type="molecule type" value="Genomic_DNA"/>
</dbReference>
<reference evidence="6" key="1">
    <citation type="journal article" date="2023" name="Mol. Phylogenet. Evol.">
        <title>Genome-scale phylogeny and comparative genomics of the fungal order Sordariales.</title>
        <authorList>
            <person name="Hensen N."/>
            <person name="Bonometti L."/>
            <person name="Westerberg I."/>
            <person name="Brannstrom I.O."/>
            <person name="Guillou S."/>
            <person name="Cros-Aarteil S."/>
            <person name="Calhoun S."/>
            <person name="Haridas S."/>
            <person name="Kuo A."/>
            <person name="Mondo S."/>
            <person name="Pangilinan J."/>
            <person name="Riley R."/>
            <person name="LaButti K."/>
            <person name="Andreopoulos B."/>
            <person name="Lipzen A."/>
            <person name="Chen C."/>
            <person name="Yan M."/>
            <person name="Daum C."/>
            <person name="Ng V."/>
            <person name="Clum A."/>
            <person name="Steindorff A."/>
            <person name="Ohm R.A."/>
            <person name="Martin F."/>
            <person name="Silar P."/>
            <person name="Natvig D.O."/>
            <person name="Lalanne C."/>
            <person name="Gautier V."/>
            <person name="Ament-Velasquez S.L."/>
            <person name="Kruys A."/>
            <person name="Hutchinson M.I."/>
            <person name="Powell A.J."/>
            <person name="Barry K."/>
            <person name="Miller A.N."/>
            <person name="Grigoriev I.V."/>
            <person name="Debuchy R."/>
            <person name="Gladieux P."/>
            <person name="Hiltunen Thoren M."/>
            <person name="Johannesson H."/>
        </authorList>
    </citation>
    <scope>NUCLEOTIDE SEQUENCE</scope>
    <source>
        <strain evidence="6">CBS 508.74</strain>
    </source>
</reference>
<comment type="caution">
    <text evidence="6">The sequence shown here is derived from an EMBL/GenBank/DDBJ whole genome shotgun (WGS) entry which is preliminary data.</text>
</comment>
<reference evidence="6" key="2">
    <citation type="submission" date="2023-05" db="EMBL/GenBank/DDBJ databases">
        <authorList>
            <consortium name="Lawrence Berkeley National Laboratory"/>
            <person name="Steindorff A."/>
            <person name="Hensen N."/>
            <person name="Bonometti L."/>
            <person name="Westerberg I."/>
            <person name="Brannstrom I.O."/>
            <person name="Guillou S."/>
            <person name="Cros-Aarteil S."/>
            <person name="Calhoun S."/>
            <person name="Haridas S."/>
            <person name="Kuo A."/>
            <person name="Mondo S."/>
            <person name="Pangilinan J."/>
            <person name="Riley R."/>
            <person name="Labutti K."/>
            <person name="Andreopoulos B."/>
            <person name="Lipzen A."/>
            <person name="Chen C."/>
            <person name="Yanf M."/>
            <person name="Daum C."/>
            <person name="Ng V."/>
            <person name="Clum A."/>
            <person name="Ohm R."/>
            <person name="Martin F."/>
            <person name="Silar P."/>
            <person name="Natvig D."/>
            <person name="Lalanne C."/>
            <person name="Gautier V."/>
            <person name="Ament-Velasquez S.L."/>
            <person name="Kruys A."/>
            <person name="Hutchinson M.I."/>
            <person name="Powell A.J."/>
            <person name="Barry K."/>
            <person name="Miller A.N."/>
            <person name="Grigoriev I.V."/>
            <person name="Debuchy R."/>
            <person name="Gladieux P."/>
            <person name="Thoren M.H."/>
            <person name="Johannesson H."/>
        </authorList>
    </citation>
    <scope>NUCLEOTIDE SEQUENCE</scope>
    <source>
        <strain evidence="6">CBS 508.74</strain>
    </source>
</reference>
<comment type="subcellular location">
    <subcellularLocation>
        <location evidence="1">Membrane</location>
        <topology evidence="1">Multi-pass membrane protein</topology>
    </subcellularLocation>
</comment>
<evidence type="ECO:0000256" key="5">
    <source>
        <dbReference type="SAM" id="Phobius"/>
    </source>
</evidence>
<keyword evidence="3 5" id="KW-1133">Transmembrane helix</keyword>
<feature type="transmembrane region" description="Helical" evidence="5">
    <location>
        <begin position="228"/>
        <end position="250"/>
    </location>
</feature>
<gene>
    <name evidence="6" type="ORF">N656DRAFT_828988</name>
</gene>
<proteinExistence type="predicted"/>
<sequence length="334" mass="36627">MDARALNDDPPFGPVVNGTMVVVFWEYRPSNIAAYIFLALFALATLAHVVYLIWLRAWTFIPFVLGGICQVFGYFERAEAHSSPTALGPWILQNMLLLVSPPLLAATVYMSHGRIATALLEGVTTTNLSRNRDRGCCSRCCYSLCCTCSPTKGYVLIDIVAIFTQLIGTVLPASGTPEAQRMSVIIVVVGLIAQVVALCVFIASGCARLHLRLKRDPSHSKAMLADPGVNWIGYFVVLEIAAGMLLVRSIVRGVEYLQGTDGFVASHEVFIYVFDAVPMLVVMVAFLVLHPTRLVREVVRLERKLRTAGEYMELGGTGGSEHSHRLPLRGLLME</sequence>
<dbReference type="GeneID" id="89942689"/>
<evidence type="ECO:0000256" key="2">
    <source>
        <dbReference type="ARBA" id="ARBA00022692"/>
    </source>
</evidence>
<dbReference type="PANTHER" id="PTHR31465:SF17">
    <property type="entry name" value="DOMAIN PROTEIN, PUTATIVE (AFU_ORTHOLOGUE AFUA_5G09900)-RELATED"/>
    <property type="match status" value="1"/>
</dbReference>
<evidence type="ECO:0000256" key="1">
    <source>
        <dbReference type="ARBA" id="ARBA00004141"/>
    </source>
</evidence>
<dbReference type="GO" id="GO:0016020">
    <property type="term" value="C:membrane"/>
    <property type="evidence" value="ECO:0007669"/>
    <property type="project" value="UniProtKB-SubCell"/>
</dbReference>
<organism evidence="6 7">
    <name type="scientific">Canariomyces notabilis</name>
    <dbReference type="NCBI Taxonomy" id="2074819"/>
    <lineage>
        <taxon>Eukaryota</taxon>
        <taxon>Fungi</taxon>
        <taxon>Dikarya</taxon>
        <taxon>Ascomycota</taxon>
        <taxon>Pezizomycotina</taxon>
        <taxon>Sordariomycetes</taxon>
        <taxon>Sordariomycetidae</taxon>
        <taxon>Sordariales</taxon>
        <taxon>Chaetomiaceae</taxon>
        <taxon>Canariomyces</taxon>
    </lineage>
</organism>
<evidence type="ECO:0000256" key="3">
    <source>
        <dbReference type="ARBA" id="ARBA00022989"/>
    </source>
</evidence>
<evidence type="ECO:0000256" key="4">
    <source>
        <dbReference type="ARBA" id="ARBA00023136"/>
    </source>
</evidence>
<feature type="transmembrane region" description="Helical" evidence="5">
    <location>
        <begin position="32"/>
        <end position="51"/>
    </location>
</feature>
<feature type="transmembrane region" description="Helical" evidence="5">
    <location>
        <begin position="87"/>
        <end position="110"/>
    </location>
</feature>
<keyword evidence="4 5" id="KW-0472">Membrane</keyword>
<evidence type="ECO:0000313" key="6">
    <source>
        <dbReference type="EMBL" id="KAK4112675.1"/>
    </source>
</evidence>
<feature type="transmembrane region" description="Helical" evidence="5">
    <location>
        <begin position="270"/>
        <end position="289"/>
    </location>
</feature>
<accession>A0AAN6TEM6</accession>
<feature type="transmembrane region" description="Helical" evidence="5">
    <location>
        <begin position="183"/>
        <end position="207"/>
    </location>
</feature>
<dbReference type="AlphaFoldDB" id="A0AAN6TEM6"/>
<dbReference type="Proteomes" id="UP001302812">
    <property type="component" value="Unassembled WGS sequence"/>
</dbReference>
<feature type="transmembrane region" description="Helical" evidence="5">
    <location>
        <begin position="58"/>
        <end position="75"/>
    </location>
</feature>
<protein>
    <submittedName>
        <fullName evidence="6">RTA1-domain-containing protein</fullName>
    </submittedName>
</protein>
<keyword evidence="7" id="KW-1185">Reference proteome</keyword>
<keyword evidence="2 5" id="KW-0812">Transmembrane</keyword>
<dbReference type="PANTHER" id="PTHR31465">
    <property type="entry name" value="PROTEIN RTA1-RELATED"/>
    <property type="match status" value="1"/>
</dbReference>
<dbReference type="InterPro" id="IPR007568">
    <property type="entry name" value="RTA1"/>
</dbReference>
<feature type="transmembrane region" description="Helical" evidence="5">
    <location>
        <begin position="153"/>
        <end position="171"/>
    </location>
</feature>
<evidence type="ECO:0000313" key="7">
    <source>
        <dbReference type="Proteomes" id="UP001302812"/>
    </source>
</evidence>
<dbReference type="RefSeq" id="XP_064670245.1">
    <property type="nucleotide sequence ID" value="XM_064818563.1"/>
</dbReference>